<dbReference type="Pfam" id="PF13545">
    <property type="entry name" value="HTH_Crp_2"/>
    <property type="match status" value="1"/>
</dbReference>
<dbReference type="SUPFAM" id="SSF46785">
    <property type="entry name" value="Winged helix' DNA-binding domain"/>
    <property type="match status" value="1"/>
</dbReference>
<dbReference type="SMART" id="SM00419">
    <property type="entry name" value="HTH_CRP"/>
    <property type="match status" value="1"/>
</dbReference>
<dbReference type="SMART" id="SM00100">
    <property type="entry name" value="cNMP"/>
    <property type="match status" value="1"/>
</dbReference>
<dbReference type="PRINTS" id="PR00034">
    <property type="entry name" value="HTHCRP"/>
</dbReference>
<keyword evidence="3" id="KW-0804">Transcription</keyword>
<name>A0A062XV48_9BACT</name>
<keyword evidence="2" id="KW-0238">DNA-binding</keyword>
<evidence type="ECO:0000313" key="7">
    <source>
        <dbReference type="Proteomes" id="UP000027284"/>
    </source>
</evidence>
<dbReference type="InterPro" id="IPR012318">
    <property type="entry name" value="HTH_CRP"/>
</dbReference>
<protein>
    <recommendedName>
        <fullName evidence="8">Crp/Fnr family transcriptional regulator</fullName>
    </recommendedName>
</protein>
<evidence type="ECO:0000256" key="2">
    <source>
        <dbReference type="ARBA" id="ARBA00023125"/>
    </source>
</evidence>
<dbReference type="Gene3D" id="2.60.120.10">
    <property type="entry name" value="Jelly Rolls"/>
    <property type="match status" value="1"/>
</dbReference>
<dbReference type="InterPro" id="IPR050397">
    <property type="entry name" value="Env_Response_Regulators"/>
</dbReference>
<organism evidence="6 7">
    <name type="scientific">Thermoanaerobaculum aquaticum</name>
    <dbReference type="NCBI Taxonomy" id="1312852"/>
    <lineage>
        <taxon>Bacteria</taxon>
        <taxon>Pseudomonadati</taxon>
        <taxon>Acidobacteriota</taxon>
        <taxon>Thermoanaerobaculia</taxon>
        <taxon>Thermoanaerobaculales</taxon>
        <taxon>Thermoanaerobaculaceae</taxon>
        <taxon>Thermoanaerobaculum</taxon>
    </lineage>
</organism>
<dbReference type="SUPFAM" id="SSF51206">
    <property type="entry name" value="cAMP-binding domain-like"/>
    <property type="match status" value="1"/>
</dbReference>
<evidence type="ECO:0000256" key="1">
    <source>
        <dbReference type="ARBA" id="ARBA00023015"/>
    </source>
</evidence>
<keyword evidence="1" id="KW-0805">Transcription regulation</keyword>
<dbReference type="PROSITE" id="PS50042">
    <property type="entry name" value="CNMP_BINDING_3"/>
    <property type="match status" value="1"/>
</dbReference>
<dbReference type="PANTHER" id="PTHR24567:SF74">
    <property type="entry name" value="HTH-TYPE TRANSCRIPTIONAL REGULATOR ARCR"/>
    <property type="match status" value="1"/>
</dbReference>
<gene>
    <name evidence="6" type="ORF">EG19_10005</name>
</gene>
<dbReference type="STRING" id="1312852.EG19_10005"/>
<dbReference type="GO" id="GO:0005829">
    <property type="term" value="C:cytosol"/>
    <property type="evidence" value="ECO:0007669"/>
    <property type="project" value="TreeGrafter"/>
</dbReference>
<dbReference type="InterPro" id="IPR014710">
    <property type="entry name" value="RmlC-like_jellyroll"/>
</dbReference>
<proteinExistence type="predicted"/>
<reference evidence="6 7" key="1">
    <citation type="submission" date="2014-04" db="EMBL/GenBank/DDBJ databases">
        <title>The Genome Sequence of Thermoanaerobaculum aquaticum MP-01, The First Cultivated Group 23 Acidobacterium.</title>
        <authorList>
            <person name="Stamps B.W."/>
            <person name="Losey N.A."/>
            <person name="Lawson P.A."/>
            <person name="Stevenson B.S."/>
        </authorList>
    </citation>
    <scope>NUCLEOTIDE SEQUENCE [LARGE SCALE GENOMIC DNA]</scope>
    <source>
        <strain evidence="6 7">MP-01</strain>
    </source>
</reference>
<dbReference type="PROSITE" id="PS51063">
    <property type="entry name" value="HTH_CRP_2"/>
    <property type="match status" value="1"/>
</dbReference>
<dbReference type="InterPro" id="IPR018488">
    <property type="entry name" value="cNMP-bd_CS"/>
</dbReference>
<dbReference type="InterPro" id="IPR018490">
    <property type="entry name" value="cNMP-bd_dom_sf"/>
</dbReference>
<dbReference type="Pfam" id="PF00027">
    <property type="entry name" value="cNMP_binding"/>
    <property type="match status" value="1"/>
</dbReference>
<dbReference type="PANTHER" id="PTHR24567">
    <property type="entry name" value="CRP FAMILY TRANSCRIPTIONAL REGULATORY PROTEIN"/>
    <property type="match status" value="1"/>
</dbReference>
<sequence length="226" mass="25007">MLTVEELLASSPLFSGLGQGELAALARTAQRLEYEPDEVIFHMNSLGDGLYLLASGRVKVVVPSPEGKEVILATLGPGAFFGEMSLIDDEPRSASVVAQLPSVVYRVHRQDFARFLESSPSVARALLRELSRRLRRANAHMENLVSMDVLGRLARYLMELAREHGEVLGNGWVAVRRPTHHDIAAAIGTTRETVTRLMSELESRGLVMVEGKMAYIREETLRREGV</sequence>
<dbReference type="InterPro" id="IPR036388">
    <property type="entry name" value="WH-like_DNA-bd_sf"/>
</dbReference>
<dbReference type="EMBL" id="JMFG01000005">
    <property type="protein sequence ID" value="KDA54748.1"/>
    <property type="molecule type" value="Genomic_DNA"/>
</dbReference>
<evidence type="ECO:0008006" key="8">
    <source>
        <dbReference type="Google" id="ProtNLM"/>
    </source>
</evidence>
<dbReference type="AlphaFoldDB" id="A0A062XV48"/>
<dbReference type="InterPro" id="IPR036390">
    <property type="entry name" value="WH_DNA-bd_sf"/>
</dbReference>
<dbReference type="Gene3D" id="1.10.10.10">
    <property type="entry name" value="Winged helix-like DNA-binding domain superfamily/Winged helix DNA-binding domain"/>
    <property type="match status" value="1"/>
</dbReference>
<comment type="caution">
    <text evidence="6">The sequence shown here is derived from an EMBL/GenBank/DDBJ whole genome shotgun (WGS) entry which is preliminary data.</text>
</comment>
<feature type="domain" description="Cyclic nucleotide-binding" evidence="4">
    <location>
        <begin position="13"/>
        <end position="133"/>
    </location>
</feature>
<evidence type="ECO:0000313" key="6">
    <source>
        <dbReference type="EMBL" id="KDA54748.1"/>
    </source>
</evidence>
<dbReference type="Proteomes" id="UP000027284">
    <property type="component" value="Unassembled WGS sequence"/>
</dbReference>
<dbReference type="GO" id="GO:0003700">
    <property type="term" value="F:DNA-binding transcription factor activity"/>
    <property type="evidence" value="ECO:0007669"/>
    <property type="project" value="TreeGrafter"/>
</dbReference>
<dbReference type="PROSITE" id="PS00889">
    <property type="entry name" value="CNMP_BINDING_2"/>
    <property type="match status" value="1"/>
</dbReference>
<dbReference type="InterPro" id="IPR000595">
    <property type="entry name" value="cNMP-bd_dom"/>
</dbReference>
<keyword evidence="7" id="KW-1185">Reference proteome</keyword>
<dbReference type="GO" id="GO:0003677">
    <property type="term" value="F:DNA binding"/>
    <property type="evidence" value="ECO:0007669"/>
    <property type="project" value="UniProtKB-KW"/>
</dbReference>
<dbReference type="CDD" id="cd00038">
    <property type="entry name" value="CAP_ED"/>
    <property type="match status" value="1"/>
</dbReference>
<accession>A0A062XV48</accession>
<dbReference type="RefSeq" id="WP_038046978.1">
    <property type="nucleotide sequence ID" value="NZ_JMFG01000005.1"/>
</dbReference>
<dbReference type="CDD" id="cd00092">
    <property type="entry name" value="HTH_CRP"/>
    <property type="match status" value="1"/>
</dbReference>
<dbReference type="OrthoDB" id="114682at2"/>
<evidence type="ECO:0000256" key="3">
    <source>
        <dbReference type="ARBA" id="ARBA00023163"/>
    </source>
</evidence>
<evidence type="ECO:0000259" key="5">
    <source>
        <dbReference type="PROSITE" id="PS51063"/>
    </source>
</evidence>
<evidence type="ECO:0000259" key="4">
    <source>
        <dbReference type="PROSITE" id="PS50042"/>
    </source>
</evidence>
<feature type="domain" description="HTH crp-type" evidence="5">
    <location>
        <begin position="147"/>
        <end position="220"/>
    </location>
</feature>